<reference evidence="3 4" key="1">
    <citation type="submission" date="2024-09" db="EMBL/GenBank/DDBJ databases">
        <authorList>
            <person name="Sun Q."/>
            <person name="Mori K."/>
        </authorList>
    </citation>
    <scope>NUCLEOTIDE SEQUENCE [LARGE SCALE GENOMIC DNA]</scope>
    <source>
        <strain evidence="3 4">CECT 8622</strain>
    </source>
</reference>
<dbReference type="InterPro" id="IPR025646">
    <property type="entry name" value="DUF4350"/>
</dbReference>
<dbReference type="Pfam" id="PF14258">
    <property type="entry name" value="DUF4350"/>
    <property type="match status" value="1"/>
</dbReference>
<keyword evidence="1" id="KW-1133">Transmembrane helix</keyword>
<gene>
    <name evidence="3" type="ORF">ACFFU9_06420</name>
</gene>
<accession>A0ABV5FAD2</accession>
<dbReference type="Proteomes" id="UP001589585">
    <property type="component" value="Unassembled WGS sequence"/>
</dbReference>
<dbReference type="EMBL" id="JBHMFC010000020">
    <property type="protein sequence ID" value="MFB9056376.1"/>
    <property type="molecule type" value="Genomic_DNA"/>
</dbReference>
<keyword evidence="4" id="KW-1185">Reference proteome</keyword>
<proteinExistence type="predicted"/>
<keyword evidence="1" id="KW-0472">Membrane</keyword>
<dbReference type="RefSeq" id="WP_379860574.1">
    <property type="nucleotide sequence ID" value="NZ_JBHMFC010000020.1"/>
</dbReference>
<evidence type="ECO:0000313" key="3">
    <source>
        <dbReference type="EMBL" id="MFB9056376.1"/>
    </source>
</evidence>
<organism evidence="3 4">
    <name type="scientific">Mariniflexile ostreae</name>
    <dbReference type="NCBI Taxonomy" id="1520892"/>
    <lineage>
        <taxon>Bacteria</taxon>
        <taxon>Pseudomonadati</taxon>
        <taxon>Bacteroidota</taxon>
        <taxon>Flavobacteriia</taxon>
        <taxon>Flavobacteriales</taxon>
        <taxon>Flavobacteriaceae</taxon>
        <taxon>Mariniflexile</taxon>
    </lineage>
</organism>
<sequence>MKKPASIFIITAAVIALAFLLDIRFTKVIDWEESFDEKSNKPYGTSIFHKELKTIFKDQKLRTVYHTPSSYLYANSEMGHGEHVAKGNYIIIGHSNYIHYESVNALLSFAEAGNTVFISDYHLPQVMMDTLKLNVQYIFNEKDSTSALSFTDKRLESKNIDIDRNKGDYYFSEFDTHHHSILGHSRIDEKRVNFLGIPFGEGYIYLHLQPKVFTNYNLLKDNRYNYVNGLLSYLPQTDIYYDSYTKIYTSYGSDVEPKSDLGWFLEQTSFKWAWYMALLLTLLFMVFNAKRRQRVVKVIHPLQNTSVFFVKTISNLYFETQDHKNLIEKKMAYFLEHIRNDLKLDTSKLNDEFIIKLTEKSGKKKEQIAQLIQYISWLKSKNDFTETNLITLNKHIEAFYSK</sequence>
<feature type="domain" description="DUF4350" evidence="2">
    <location>
        <begin position="55"/>
        <end position="230"/>
    </location>
</feature>
<evidence type="ECO:0000313" key="4">
    <source>
        <dbReference type="Proteomes" id="UP001589585"/>
    </source>
</evidence>
<name>A0ABV5FAD2_9FLAO</name>
<evidence type="ECO:0000256" key="1">
    <source>
        <dbReference type="SAM" id="Phobius"/>
    </source>
</evidence>
<feature type="transmembrane region" description="Helical" evidence="1">
    <location>
        <begin position="272"/>
        <end position="289"/>
    </location>
</feature>
<keyword evidence="1" id="KW-0812">Transmembrane</keyword>
<evidence type="ECO:0000259" key="2">
    <source>
        <dbReference type="Pfam" id="PF14258"/>
    </source>
</evidence>
<protein>
    <submittedName>
        <fullName evidence="3">DUF4350 domain-containing protein</fullName>
    </submittedName>
</protein>
<comment type="caution">
    <text evidence="3">The sequence shown here is derived from an EMBL/GenBank/DDBJ whole genome shotgun (WGS) entry which is preliminary data.</text>
</comment>